<gene>
    <name evidence="4" type="ORF">scyTo_0012559</name>
</gene>
<dbReference type="OrthoDB" id="77564at2759"/>
<protein>
    <submittedName>
        <fullName evidence="4">Uncharacterized protein</fullName>
    </submittedName>
</protein>
<name>A0A401PAK9_SCYTO</name>
<accession>A0A401PAK9</accession>
<comment type="caution">
    <text evidence="4">The sequence shown here is derived from an EMBL/GenBank/DDBJ whole genome shotgun (WGS) entry which is preliminary data.</text>
</comment>
<comment type="subcellular location">
    <subcellularLocation>
        <location evidence="1">Nucleus</location>
    </subcellularLocation>
</comment>
<keyword evidence="5" id="KW-1185">Reference proteome</keyword>
<dbReference type="Proteomes" id="UP000288216">
    <property type="component" value="Unassembled WGS sequence"/>
</dbReference>
<dbReference type="GO" id="GO:0006325">
    <property type="term" value="P:chromatin organization"/>
    <property type="evidence" value="ECO:0007669"/>
    <property type="project" value="InterPro"/>
</dbReference>
<dbReference type="GO" id="GO:0031491">
    <property type="term" value="F:nucleosome binding"/>
    <property type="evidence" value="ECO:0007669"/>
    <property type="project" value="TreeGrafter"/>
</dbReference>
<reference evidence="4 5" key="1">
    <citation type="journal article" date="2018" name="Nat. Ecol. Evol.">
        <title>Shark genomes provide insights into elasmobranch evolution and the origin of vertebrates.</title>
        <authorList>
            <person name="Hara Y"/>
            <person name="Yamaguchi K"/>
            <person name="Onimaru K"/>
            <person name="Kadota M"/>
            <person name="Koyanagi M"/>
            <person name="Keeley SD"/>
            <person name="Tatsumi K"/>
            <person name="Tanaka K"/>
            <person name="Motone F"/>
            <person name="Kageyama Y"/>
            <person name="Nozu R"/>
            <person name="Adachi N"/>
            <person name="Nishimura O"/>
            <person name="Nakagawa R"/>
            <person name="Tanegashima C"/>
            <person name="Kiyatake I"/>
            <person name="Matsumoto R"/>
            <person name="Murakumo K"/>
            <person name="Nishida K"/>
            <person name="Terakita A"/>
            <person name="Kuratani S"/>
            <person name="Sato K"/>
            <person name="Hyodo S Kuraku.S."/>
        </authorList>
    </citation>
    <scope>NUCLEOTIDE SEQUENCE [LARGE SCALE GENOMIC DNA]</scope>
</reference>
<evidence type="ECO:0000313" key="4">
    <source>
        <dbReference type="EMBL" id="GCB70159.1"/>
    </source>
</evidence>
<evidence type="ECO:0000256" key="1">
    <source>
        <dbReference type="ARBA" id="ARBA00004123"/>
    </source>
</evidence>
<sequence length="314" mass="34708">MRAPKNYRPVNFMKYLRDVDRQVLAKRALVFTVKVLEDNLKELSGISEDPITKSSGSPMGEMTTDVSNKPTAEEHKGVVAKKITNSDGPSRNTENGVKDIPRGQSPQAMNMEQGDKNDAALGDISKACIGIEEPMELDGSVEQGKLDFPFIPPSGLDTEHNKTLSAIEGKSPECKPTELSLEELSISSKQQGSTGATHVMASQVVRKTGRKRKLIDDTESGKTLLLDAYRVWQQGQKVMTVDLGKIEKIMSETYMLIKQVDEDVALEQAMKFCQLQMATSTQKQINSKPFWKSQQKNRQRGFSGCDTEGAAVHQ</sequence>
<dbReference type="STRING" id="75743.A0A401PAK9"/>
<feature type="compositionally biased region" description="Polar residues" evidence="3">
    <location>
        <begin position="83"/>
        <end position="95"/>
    </location>
</feature>
<dbReference type="EMBL" id="BFAA01006094">
    <property type="protein sequence ID" value="GCB70159.1"/>
    <property type="molecule type" value="Genomic_DNA"/>
</dbReference>
<feature type="compositionally biased region" description="Polar residues" evidence="3">
    <location>
        <begin position="286"/>
        <end position="296"/>
    </location>
</feature>
<evidence type="ECO:0000256" key="2">
    <source>
        <dbReference type="ARBA" id="ARBA00023242"/>
    </source>
</evidence>
<evidence type="ECO:0000313" key="5">
    <source>
        <dbReference type="Proteomes" id="UP000288216"/>
    </source>
</evidence>
<feature type="region of interest" description="Disordered" evidence="3">
    <location>
        <begin position="286"/>
        <end position="314"/>
    </location>
</feature>
<evidence type="ECO:0000256" key="3">
    <source>
        <dbReference type="SAM" id="MobiDB-lite"/>
    </source>
</evidence>
<dbReference type="InterPro" id="IPR033053">
    <property type="entry name" value="Hir3/CABIN1"/>
</dbReference>
<dbReference type="GO" id="GO:0005634">
    <property type="term" value="C:nucleus"/>
    <property type="evidence" value="ECO:0007669"/>
    <property type="project" value="UniProtKB-SubCell"/>
</dbReference>
<feature type="region of interest" description="Disordered" evidence="3">
    <location>
        <begin position="49"/>
        <end position="113"/>
    </location>
</feature>
<dbReference type="PANTHER" id="PTHR15502:SF7">
    <property type="entry name" value="CALCINEURIN-BINDING PROTEIN CABIN-1"/>
    <property type="match status" value="1"/>
</dbReference>
<organism evidence="4 5">
    <name type="scientific">Scyliorhinus torazame</name>
    <name type="common">Cloudy catshark</name>
    <name type="synonym">Catulus torazame</name>
    <dbReference type="NCBI Taxonomy" id="75743"/>
    <lineage>
        <taxon>Eukaryota</taxon>
        <taxon>Metazoa</taxon>
        <taxon>Chordata</taxon>
        <taxon>Craniata</taxon>
        <taxon>Vertebrata</taxon>
        <taxon>Chondrichthyes</taxon>
        <taxon>Elasmobranchii</taxon>
        <taxon>Galeomorphii</taxon>
        <taxon>Galeoidea</taxon>
        <taxon>Carcharhiniformes</taxon>
        <taxon>Scyliorhinidae</taxon>
        <taxon>Scyliorhinus</taxon>
    </lineage>
</organism>
<keyword evidence="2" id="KW-0539">Nucleus</keyword>
<dbReference type="AlphaFoldDB" id="A0A401PAK9"/>
<proteinExistence type="predicted"/>
<dbReference type="PANTHER" id="PTHR15502">
    <property type="entry name" value="CALCINEURIN-BINDING PROTEIN CABIN 1-RELATED"/>
    <property type="match status" value="1"/>
</dbReference>